<evidence type="ECO:0000313" key="2">
    <source>
        <dbReference type="EMBL" id="TBU19976.1"/>
    </source>
</evidence>
<dbReference type="VEuPathDB" id="MicrosporidiaDB:CWI37_0864p0030"/>
<dbReference type="EMBL" id="PITK01000160">
    <property type="protein sequence ID" value="TBU19976.1"/>
    <property type="molecule type" value="Genomic_DNA"/>
</dbReference>
<dbReference type="Proteomes" id="UP000292282">
    <property type="component" value="Unassembled WGS sequence"/>
</dbReference>
<protein>
    <submittedName>
        <fullName evidence="1">Uncharacterized protein</fullName>
    </submittedName>
</protein>
<reference evidence="3 4" key="1">
    <citation type="submission" date="2017-12" db="EMBL/GenBank/DDBJ databases">
        <authorList>
            <person name="Pombert J.-F."/>
            <person name="Haag K.L."/>
            <person name="Ebert D."/>
        </authorList>
    </citation>
    <scope>NUCLEOTIDE SEQUENCE [LARGE SCALE GENOMIC DNA]</scope>
    <source>
        <strain evidence="1">FI-OER-3-3</strain>
        <strain evidence="2">IL-G-3</strain>
    </source>
</reference>
<gene>
    <name evidence="1" type="ORF">CWI37_0864p0030</name>
    <name evidence="2" type="ORF">CWI38_0160p0020</name>
</gene>
<accession>A0A4Q9L1M5</accession>
<dbReference type="EMBL" id="PITJ01000864">
    <property type="protein sequence ID" value="TBU00905.1"/>
    <property type="molecule type" value="Genomic_DNA"/>
</dbReference>
<evidence type="ECO:0000313" key="4">
    <source>
        <dbReference type="Proteomes" id="UP000292362"/>
    </source>
</evidence>
<organism evidence="1 4">
    <name type="scientific">Hamiltosporidium tvaerminnensis</name>
    <dbReference type="NCBI Taxonomy" id="1176355"/>
    <lineage>
        <taxon>Eukaryota</taxon>
        <taxon>Fungi</taxon>
        <taxon>Fungi incertae sedis</taxon>
        <taxon>Microsporidia</taxon>
        <taxon>Dubosqiidae</taxon>
        <taxon>Hamiltosporidium</taxon>
    </lineage>
</organism>
<keyword evidence="3" id="KW-1185">Reference proteome</keyword>
<dbReference type="Proteomes" id="UP000292362">
    <property type="component" value="Unassembled WGS sequence"/>
</dbReference>
<comment type="caution">
    <text evidence="1">The sequence shown here is derived from an EMBL/GenBank/DDBJ whole genome shotgun (WGS) entry which is preliminary data.</text>
</comment>
<evidence type="ECO:0000313" key="1">
    <source>
        <dbReference type="EMBL" id="TBU00905.1"/>
    </source>
</evidence>
<dbReference type="OrthoDB" id="114080at2759"/>
<dbReference type="AlphaFoldDB" id="A0A4Q9L1M5"/>
<sequence length="119" mass="14018">MNSNINSTLETEYKILSKVIYKSKNRHKNTFLFRKLNNLKRFIKKFKETPNTKDKYIIQVLSQDIYLLGSSNIEIGHFISLSLVCMGLAARFKYLVETFDFSKINTTEIDSIFENIFDF</sequence>
<proteinExistence type="predicted"/>
<dbReference type="VEuPathDB" id="MicrosporidiaDB:CWI38_0160p0020"/>
<evidence type="ECO:0000313" key="3">
    <source>
        <dbReference type="Proteomes" id="UP000292282"/>
    </source>
</evidence>
<name>A0A4Q9L1M5_9MICR</name>